<sequence>MDLTLFDDNATGDLISITGSDPRHGSWEHKAFLPAALPDAMPQLSAETVMTLADARSALSALDNTARHLPNPQLLRQPTLRAEAQSTSALEGTYAPLSEVITADVNHAGSAEMREVLNYVQMANFGFAAAAEGRTLTKSLLTQLQGLLMTGTPLESESGQLRQNQVVIGLRKDGADHVLPVKAARFVPLPPGDQLESGVDHLMEWKSRDHRKLIDPLIKTGIAHYQFETLHPFRDGNGRLGRYLIVHDLVSSGLLSEPTLTVSPWFEARRSQYYDHLLGVSTSGDWDSFLNFFARGLEQAAISTHRQLLELSRVQAELKHTIRSSHIRSESSHALVDLATGRLTFTAPMAAEELGLSRGGARKSIDQLVELGILGVLDPESTYRRRFYAPAIVNVLLGTEV</sequence>
<feature type="domain" description="Fido" evidence="1">
    <location>
        <begin position="136"/>
        <end position="295"/>
    </location>
</feature>
<dbReference type="SUPFAM" id="SSF140931">
    <property type="entry name" value="Fic-like"/>
    <property type="match status" value="1"/>
</dbReference>
<dbReference type="InterPro" id="IPR040198">
    <property type="entry name" value="Fido_containing"/>
</dbReference>
<dbReference type="PANTHER" id="PTHR13504:SF38">
    <property type="entry name" value="FIDO DOMAIN-CONTAINING PROTEIN"/>
    <property type="match status" value="1"/>
</dbReference>
<accession>A0ABV0IKH8</accession>
<evidence type="ECO:0000313" key="3">
    <source>
        <dbReference type="Proteomes" id="UP001484097"/>
    </source>
</evidence>
<name>A0ABV0IKH8_9MICC</name>
<dbReference type="RefSeq" id="WP_347920641.1">
    <property type="nucleotide sequence ID" value="NZ_JBDXMX010000004.1"/>
</dbReference>
<proteinExistence type="predicted"/>
<dbReference type="Pfam" id="PF13784">
    <property type="entry name" value="Fic_N"/>
    <property type="match status" value="1"/>
</dbReference>
<dbReference type="Pfam" id="PF02661">
    <property type="entry name" value="Fic"/>
    <property type="match status" value="1"/>
</dbReference>
<dbReference type="InterPro" id="IPR036597">
    <property type="entry name" value="Fido-like_dom_sf"/>
</dbReference>
<dbReference type="Proteomes" id="UP001484097">
    <property type="component" value="Unassembled WGS sequence"/>
</dbReference>
<dbReference type="EMBL" id="JBDXMX010000004">
    <property type="protein sequence ID" value="MEO9248022.1"/>
    <property type="molecule type" value="Genomic_DNA"/>
</dbReference>
<evidence type="ECO:0000259" key="1">
    <source>
        <dbReference type="PROSITE" id="PS51459"/>
    </source>
</evidence>
<reference evidence="2 3" key="1">
    <citation type="submission" date="2024-05" db="EMBL/GenBank/DDBJ databases">
        <authorList>
            <person name="Yi C."/>
        </authorList>
    </citation>
    <scope>NUCLEOTIDE SEQUENCE [LARGE SCALE GENOMIC DNA]</scope>
    <source>
        <strain evidence="2 3">XS13</strain>
    </source>
</reference>
<dbReference type="InterPro" id="IPR003812">
    <property type="entry name" value="Fido"/>
</dbReference>
<dbReference type="PANTHER" id="PTHR13504">
    <property type="entry name" value="FIDO DOMAIN-CONTAINING PROTEIN DDB_G0283145"/>
    <property type="match status" value="1"/>
</dbReference>
<keyword evidence="3" id="KW-1185">Reference proteome</keyword>
<dbReference type="Gene3D" id="1.10.3290.10">
    <property type="entry name" value="Fido-like domain"/>
    <property type="match status" value="1"/>
</dbReference>
<dbReference type="InterPro" id="IPR025758">
    <property type="entry name" value="Fic/DOC_N"/>
</dbReference>
<gene>
    <name evidence="2" type="ORF">ABDK96_10040</name>
</gene>
<protein>
    <submittedName>
        <fullName evidence="2">Fic/DOC family N-terminal domain-containing protein</fullName>
    </submittedName>
</protein>
<comment type="caution">
    <text evidence="2">The sequence shown here is derived from an EMBL/GenBank/DDBJ whole genome shotgun (WGS) entry which is preliminary data.</text>
</comment>
<organism evidence="2 3">
    <name type="scientific">Citricoccus nitrophenolicus</name>
    <dbReference type="NCBI Taxonomy" id="863575"/>
    <lineage>
        <taxon>Bacteria</taxon>
        <taxon>Bacillati</taxon>
        <taxon>Actinomycetota</taxon>
        <taxon>Actinomycetes</taxon>
        <taxon>Micrococcales</taxon>
        <taxon>Micrococcaceae</taxon>
        <taxon>Citricoccus</taxon>
    </lineage>
</organism>
<dbReference type="PROSITE" id="PS51459">
    <property type="entry name" value="FIDO"/>
    <property type="match status" value="1"/>
</dbReference>
<evidence type="ECO:0000313" key="2">
    <source>
        <dbReference type="EMBL" id="MEO9248022.1"/>
    </source>
</evidence>